<evidence type="ECO:0000313" key="3">
    <source>
        <dbReference type="EMBL" id="CAE7620045.1"/>
    </source>
</evidence>
<feature type="compositionally biased region" description="Low complexity" evidence="1">
    <location>
        <begin position="41"/>
        <end position="64"/>
    </location>
</feature>
<sequence>MTLRGRAGFKLCAPCRVWCAALFPLFAVASTSTIVTSTMSEMATTESTTESDSAESTAKTSTDSPPRVFQCDALSILGHSHDVTLHRCTGGTCYATDMISTCGGYGTQCCAPRISLCSSGATCFATAQIDTCMPWAACCAPKVTTCLSPSCSTDFPACMET</sequence>
<evidence type="ECO:0000313" key="4">
    <source>
        <dbReference type="Proteomes" id="UP000604046"/>
    </source>
</evidence>
<protein>
    <recommendedName>
        <fullName evidence="5">Granulins domain-containing protein</fullName>
    </recommendedName>
</protein>
<proteinExistence type="predicted"/>
<feature type="chain" id="PRO_5032626374" description="Granulins domain-containing protein" evidence="2">
    <location>
        <begin position="34"/>
        <end position="161"/>
    </location>
</feature>
<dbReference type="EMBL" id="CAJNDS010002853">
    <property type="protein sequence ID" value="CAE7620045.1"/>
    <property type="molecule type" value="Genomic_DNA"/>
</dbReference>
<keyword evidence="2" id="KW-0732">Signal</keyword>
<dbReference type="AlphaFoldDB" id="A0A812V8D5"/>
<dbReference type="Proteomes" id="UP000604046">
    <property type="component" value="Unassembled WGS sequence"/>
</dbReference>
<evidence type="ECO:0000256" key="2">
    <source>
        <dbReference type="SAM" id="SignalP"/>
    </source>
</evidence>
<feature type="signal peptide" evidence="2">
    <location>
        <begin position="1"/>
        <end position="33"/>
    </location>
</feature>
<evidence type="ECO:0008006" key="5">
    <source>
        <dbReference type="Google" id="ProtNLM"/>
    </source>
</evidence>
<dbReference type="OrthoDB" id="443811at2759"/>
<comment type="caution">
    <text evidence="3">The sequence shown here is derived from an EMBL/GenBank/DDBJ whole genome shotgun (WGS) entry which is preliminary data.</text>
</comment>
<organism evidence="3 4">
    <name type="scientific">Symbiodinium natans</name>
    <dbReference type="NCBI Taxonomy" id="878477"/>
    <lineage>
        <taxon>Eukaryota</taxon>
        <taxon>Sar</taxon>
        <taxon>Alveolata</taxon>
        <taxon>Dinophyceae</taxon>
        <taxon>Suessiales</taxon>
        <taxon>Symbiodiniaceae</taxon>
        <taxon>Symbiodinium</taxon>
    </lineage>
</organism>
<name>A0A812V8D5_9DINO</name>
<keyword evidence="4" id="KW-1185">Reference proteome</keyword>
<accession>A0A812V8D5</accession>
<gene>
    <name evidence="3" type="ORF">SNAT2548_LOCUS35241</name>
</gene>
<feature type="region of interest" description="Disordered" evidence="1">
    <location>
        <begin position="41"/>
        <end position="65"/>
    </location>
</feature>
<evidence type="ECO:0000256" key="1">
    <source>
        <dbReference type="SAM" id="MobiDB-lite"/>
    </source>
</evidence>
<reference evidence="3" key="1">
    <citation type="submission" date="2021-02" db="EMBL/GenBank/DDBJ databases">
        <authorList>
            <person name="Dougan E. K."/>
            <person name="Rhodes N."/>
            <person name="Thang M."/>
            <person name="Chan C."/>
        </authorList>
    </citation>
    <scope>NUCLEOTIDE SEQUENCE</scope>
</reference>